<reference evidence="2 3" key="1">
    <citation type="submission" date="2017-11" db="EMBL/GenBank/DDBJ databases">
        <title>De-novo sequencing of pomegranate (Punica granatum L.) genome.</title>
        <authorList>
            <person name="Akparov Z."/>
            <person name="Amiraslanov A."/>
            <person name="Hajiyeva S."/>
            <person name="Abbasov M."/>
            <person name="Kaur K."/>
            <person name="Hamwieh A."/>
            <person name="Solovyev V."/>
            <person name="Salamov A."/>
            <person name="Braich B."/>
            <person name="Kosarev P."/>
            <person name="Mahmoud A."/>
            <person name="Hajiyev E."/>
            <person name="Babayeva S."/>
            <person name="Izzatullayeva V."/>
            <person name="Mammadov A."/>
            <person name="Mammadov A."/>
            <person name="Sharifova S."/>
            <person name="Ojaghi J."/>
            <person name="Eynullazada K."/>
            <person name="Bayramov B."/>
            <person name="Abdulazimova A."/>
            <person name="Shahmuradov I."/>
        </authorList>
    </citation>
    <scope>NUCLEOTIDE SEQUENCE [LARGE SCALE GENOMIC DNA]</scope>
    <source>
        <strain evidence="3">cv. AG2017</strain>
        <tissue evidence="2">Leaf</tissue>
    </source>
</reference>
<sequence>MALTHLTVNSEINHGKCTASRSKELQGFGWVKGPLGPLARRTVRQKGVGSNEFRGERAPRASVRDKGTLGHPFGRHGREFPCPYGPRGALQPQNRSSPTMACMFIQRSNVKKEWVERRLCTVDRPSDCDHLFTRESEGYEGPFEREGTTRQSRGRKWLAQRSGCTRLVAFGTRWCFQLEREDGSFKWKI</sequence>
<evidence type="ECO:0000313" key="2">
    <source>
        <dbReference type="EMBL" id="PKI67595.1"/>
    </source>
</evidence>
<evidence type="ECO:0000256" key="1">
    <source>
        <dbReference type="SAM" id="MobiDB-lite"/>
    </source>
</evidence>
<feature type="region of interest" description="Disordered" evidence="1">
    <location>
        <begin position="46"/>
        <end position="78"/>
    </location>
</feature>
<accession>A0A2I0KGH2</accession>
<gene>
    <name evidence="2" type="ORF">CRG98_012018</name>
</gene>
<dbReference type="AlphaFoldDB" id="A0A2I0KGH2"/>
<protein>
    <submittedName>
        <fullName evidence="2">Uncharacterized protein</fullName>
    </submittedName>
</protein>
<comment type="caution">
    <text evidence="2">The sequence shown here is derived from an EMBL/GenBank/DDBJ whole genome shotgun (WGS) entry which is preliminary data.</text>
</comment>
<name>A0A2I0KGH2_PUNGR</name>
<dbReference type="Proteomes" id="UP000233551">
    <property type="component" value="Unassembled WGS sequence"/>
</dbReference>
<evidence type="ECO:0000313" key="3">
    <source>
        <dbReference type="Proteomes" id="UP000233551"/>
    </source>
</evidence>
<organism evidence="2 3">
    <name type="scientific">Punica granatum</name>
    <name type="common">Pomegranate</name>
    <dbReference type="NCBI Taxonomy" id="22663"/>
    <lineage>
        <taxon>Eukaryota</taxon>
        <taxon>Viridiplantae</taxon>
        <taxon>Streptophyta</taxon>
        <taxon>Embryophyta</taxon>
        <taxon>Tracheophyta</taxon>
        <taxon>Spermatophyta</taxon>
        <taxon>Magnoliopsida</taxon>
        <taxon>eudicotyledons</taxon>
        <taxon>Gunneridae</taxon>
        <taxon>Pentapetalae</taxon>
        <taxon>rosids</taxon>
        <taxon>malvids</taxon>
        <taxon>Myrtales</taxon>
        <taxon>Lythraceae</taxon>
        <taxon>Punica</taxon>
    </lineage>
</organism>
<feature type="compositionally biased region" description="Basic and acidic residues" evidence="1">
    <location>
        <begin position="53"/>
        <end position="68"/>
    </location>
</feature>
<dbReference type="EMBL" id="PGOL01000595">
    <property type="protein sequence ID" value="PKI67595.1"/>
    <property type="molecule type" value="Genomic_DNA"/>
</dbReference>
<proteinExistence type="predicted"/>
<keyword evidence="3" id="KW-1185">Reference proteome</keyword>